<dbReference type="GeneID" id="22577214"/>
<feature type="compositionally biased region" description="Basic and acidic residues" evidence="1">
    <location>
        <begin position="104"/>
        <end position="113"/>
    </location>
</feature>
<dbReference type="AlphaFoldDB" id="A0A088SF06"/>
<dbReference type="eggNOG" id="ENOG502S2M9">
    <property type="taxonomic scope" value="Eukaryota"/>
</dbReference>
<feature type="region of interest" description="Disordered" evidence="1">
    <location>
        <begin position="677"/>
        <end position="696"/>
    </location>
</feature>
<reference evidence="2 3" key="1">
    <citation type="journal article" date="2015" name="Sci. Rep.">
        <title>The genome of Leishmania panamensis: insights into genomics of the L. (Viannia) subgenus.</title>
        <authorList>
            <person name="Llanes A."/>
            <person name="Restrepo C.M."/>
            <person name="Vecchio G.D."/>
            <person name="Anguizola F.J."/>
            <person name="Lleonart R."/>
        </authorList>
    </citation>
    <scope>NUCLEOTIDE SEQUENCE [LARGE SCALE GENOMIC DNA]</scope>
    <source>
        <strain evidence="2 3">MHOM/PA/94/PSC-1</strain>
    </source>
</reference>
<dbReference type="OrthoDB" id="272991at2759"/>
<feature type="region of interest" description="Disordered" evidence="1">
    <location>
        <begin position="96"/>
        <end position="119"/>
    </location>
</feature>
<dbReference type="VEuPathDB" id="TriTrypDB:LPMP_301610"/>
<accession>A0A088SF06</accession>
<evidence type="ECO:0000313" key="2">
    <source>
        <dbReference type="EMBL" id="AIO00387.1"/>
    </source>
</evidence>
<sequence>MRTTHPLWCIRQCHVALARRSHGGTAQTQRELERLALLEQCMTQPAETRAHQVPAVTAASTAAYLRELPQRVERMRSVAATEDSGECFADRSVAGTSASTALPTEHEESRRPSGEVSAPQVTTLSQFLSACKEHRIQYSSSTDPAPRKQGREVLRSFWSRHASSAVACCYERVRDLGFVADIGLADAGLHLGIRDMRNMLHGLQTERAVASSLDTTRILGYLVRELEYWERRQDNESDRDAAPTPVSLIAFREALTSVALERLASLFVELSPRAENFTPPAVQTATNTPALPGTAFLPGPTSGVDAVWGLEVLAVLHARDATEDVLEDVWNTKQLRLLRQQREPAHLRSGLALPEVSGVTVPISELANEVQYLLVSELFRVVAVRRRDLRMTDIVHAYAMLRVHLRLLWPPYGRQEQLQPSGAARHYSCRSGPVESNGQCAASALAPAPARRRPLWYEKDTLFRITWGLAVALARKDRVFISSYHFVKIVAVLAKLPAFVLSQEPHVKGALRSFELPHRSTAPRRDADEEGEEARFVSATIAAEVMRQEMASEAGSKPTTAVALHPSDFWRFMVAKACVFVPSLPAEQRRIVCRSLHLAITEKRAHLLSLDNGGTVRASRVPRSVRQARSGSTGGRFGSRSVSQDSSGTTFAAEILRPLVEEMEDYPEPYEVCVRDPRLHSPLPRVAPRQQPKGRR</sequence>
<protein>
    <submittedName>
        <fullName evidence="2">Uncharacterized protein</fullName>
    </submittedName>
</protein>
<dbReference type="Proteomes" id="UP000063063">
    <property type="component" value="Chromosome 30"/>
</dbReference>
<gene>
    <name evidence="2" type="ORF">LPMP_301610</name>
</gene>
<evidence type="ECO:0000313" key="3">
    <source>
        <dbReference type="Proteomes" id="UP000063063"/>
    </source>
</evidence>
<proteinExistence type="predicted"/>
<evidence type="ECO:0000256" key="1">
    <source>
        <dbReference type="SAM" id="MobiDB-lite"/>
    </source>
</evidence>
<name>A0A088SF06_LEIPA</name>
<organism evidence="2 3">
    <name type="scientific">Leishmania panamensis</name>
    <dbReference type="NCBI Taxonomy" id="5679"/>
    <lineage>
        <taxon>Eukaryota</taxon>
        <taxon>Discoba</taxon>
        <taxon>Euglenozoa</taxon>
        <taxon>Kinetoplastea</taxon>
        <taxon>Metakinetoplastina</taxon>
        <taxon>Trypanosomatida</taxon>
        <taxon>Trypanosomatidae</taxon>
        <taxon>Leishmaniinae</taxon>
        <taxon>Leishmania</taxon>
        <taxon>Leishmania guyanensis species complex</taxon>
    </lineage>
</organism>
<dbReference type="VEuPathDB" id="TriTrypDB:LPAL13_300020400"/>
<dbReference type="EMBL" id="CP009399">
    <property type="protein sequence ID" value="AIO00387.1"/>
    <property type="molecule type" value="Genomic_DNA"/>
</dbReference>
<keyword evidence="3" id="KW-1185">Reference proteome</keyword>
<feature type="region of interest" description="Disordered" evidence="1">
    <location>
        <begin position="623"/>
        <end position="645"/>
    </location>
</feature>
<dbReference type="KEGG" id="lpan:LPMP_301610"/>
<dbReference type="RefSeq" id="XP_010701187.1">
    <property type="nucleotide sequence ID" value="XM_010702885.1"/>
</dbReference>